<name>A0ABQ5WHJ8_GLUJA</name>
<dbReference type="EMBL" id="BSNT01000018">
    <property type="protein sequence ID" value="GLQ59168.1"/>
    <property type="molecule type" value="Genomic_DNA"/>
</dbReference>
<feature type="coiled-coil region" evidence="1">
    <location>
        <begin position="67"/>
        <end position="94"/>
    </location>
</feature>
<accession>A0ABQ5WHJ8</accession>
<keyword evidence="3" id="KW-1185">Reference proteome</keyword>
<dbReference type="Proteomes" id="UP001156613">
    <property type="component" value="Unassembled WGS sequence"/>
</dbReference>
<proteinExistence type="predicted"/>
<dbReference type="Pfam" id="PF06412">
    <property type="entry name" value="TraD"/>
    <property type="match status" value="1"/>
</dbReference>
<protein>
    <recommendedName>
        <fullName evidence="4">Mobilization protein</fullName>
    </recommendedName>
</protein>
<evidence type="ECO:0000313" key="3">
    <source>
        <dbReference type="Proteomes" id="UP001156613"/>
    </source>
</evidence>
<dbReference type="InterPro" id="IPR009444">
    <property type="entry name" value="Conjugal_tfr_TraD_a-type"/>
</dbReference>
<organism evidence="2 3">
    <name type="scientific">Gluconobacter japonicus</name>
    <dbReference type="NCBI Taxonomy" id="376620"/>
    <lineage>
        <taxon>Bacteria</taxon>
        <taxon>Pseudomonadati</taxon>
        <taxon>Pseudomonadota</taxon>
        <taxon>Alphaproteobacteria</taxon>
        <taxon>Acetobacterales</taxon>
        <taxon>Acetobacteraceae</taxon>
        <taxon>Gluconobacter</taxon>
    </lineage>
</organism>
<evidence type="ECO:0000313" key="2">
    <source>
        <dbReference type="EMBL" id="GLQ59168.1"/>
    </source>
</evidence>
<comment type="caution">
    <text evidence="2">The sequence shown here is derived from an EMBL/GenBank/DDBJ whole genome shotgun (WGS) entry which is preliminary data.</text>
</comment>
<gene>
    <name evidence="2" type="ORF">GCM10010937_09710</name>
</gene>
<evidence type="ECO:0000256" key="1">
    <source>
        <dbReference type="SAM" id="Coils"/>
    </source>
</evidence>
<reference evidence="3" key="1">
    <citation type="journal article" date="2019" name="Int. J. Syst. Evol. Microbiol.">
        <title>The Global Catalogue of Microorganisms (GCM) 10K type strain sequencing project: providing services to taxonomists for standard genome sequencing and annotation.</title>
        <authorList>
            <consortium name="The Broad Institute Genomics Platform"/>
            <consortium name="The Broad Institute Genome Sequencing Center for Infectious Disease"/>
            <person name="Wu L."/>
            <person name="Ma J."/>
        </authorList>
    </citation>
    <scope>NUCLEOTIDE SEQUENCE [LARGE SCALE GENOMIC DNA]</scope>
    <source>
        <strain evidence="3">NBRC 3271</strain>
    </source>
</reference>
<keyword evidence="1" id="KW-0175">Coiled coil</keyword>
<evidence type="ECO:0008006" key="4">
    <source>
        <dbReference type="Google" id="ProtNLM"/>
    </source>
</evidence>
<sequence>MRITFRSEDRPVAQNIWGHPKNQELISEIKNADISVLKGRRKKIRDILALPEMSVDDRETVVALLEAERLRVEAREAASKAAKAQKRFEDQERAQRTRKLILLGTAVRAAKLPEGNRERLLAALLMVKERLAGTDPKNPFPNMPEPYLDQARQIIAKEKKKRQS</sequence>